<reference evidence="2" key="1">
    <citation type="submission" date="2023-04" db="EMBL/GenBank/DDBJ databases">
        <authorList>
            <consortium name="ELIXIR-Norway"/>
        </authorList>
    </citation>
    <scope>NUCLEOTIDE SEQUENCE [LARGE SCALE GENOMIC DNA]</scope>
</reference>
<protein>
    <submittedName>
        <fullName evidence="2">Uncharacterized protein</fullName>
    </submittedName>
</protein>
<dbReference type="EMBL" id="OX459957">
    <property type="protein sequence ID" value="CAI9162447.1"/>
    <property type="molecule type" value="Genomic_DNA"/>
</dbReference>
<organism evidence="2 3">
    <name type="scientific">Rangifer tarandus platyrhynchus</name>
    <name type="common">Svalbard reindeer</name>
    <dbReference type="NCBI Taxonomy" id="3082113"/>
    <lineage>
        <taxon>Eukaryota</taxon>
        <taxon>Metazoa</taxon>
        <taxon>Chordata</taxon>
        <taxon>Craniata</taxon>
        <taxon>Vertebrata</taxon>
        <taxon>Euteleostomi</taxon>
        <taxon>Mammalia</taxon>
        <taxon>Eutheria</taxon>
        <taxon>Laurasiatheria</taxon>
        <taxon>Artiodactyla</taxon>
        <taxon>Ruminantia</taxon>
        <taxon>Pecora</taxon>
        <taxon>Cervidae</taxon>
        <taxon>Odocoileinae</taxon>
        <taxon>Rangifer</taxon>
    </lineage>
</organism>
<evidence type="ECO:0000313" key="3">
    <source>
        <dbReference type="Proteomes" id="UP001176941"/>
    </source>
</evidence>
<evidence type="ECO:0000313" key="2">
    <source>
        <dbReference type="EMBL" id="CAI9162447.1"/>
    </source>
</evidence>
<evidence type="ECO:0000256" key="1">
    <source>
        <dbReference type="SAM" id="MobiDB-lite"/>
    </source>
</evidence>
<feature type="compositionally biased region" description="Polar residues" evidence="1">
    <location>
        <begin position="131"/>
        <end position="145"/>
    </location>
</feature>
<proteinExistence type="predicted"/>
<gene>
    <name evidence="2" type="ORF">MRATA1EN1_LOCUS11409</name>
</gene>
<accession>A0ABN8YPD3</accession>
<sequence length="231" mass="24671">MRESHLWTLGAPMATENWQQRQRACDPASPPVEAPKSLASCPFPAVTERMNPATQDAAHKLSSFSPATPTGTEPVTRDILDTAEARTIPVPQAGTPVAPAAAGQRKPWRHSDDTKELGSNSDGGDRRRKCISQSGHSSGCCSATHPSHPHPGYQTAQRRRGRAERMEEEARSLGTADTFILLRLAGQPSSRPNAAQPHTPSLLADTAAMTGSLLADDAALEVGRRLLFSQG</sequence>
<name>A0ABN8YPD3_RANTA</name>
<keyword evidence="3" id="KW-1185">Reference proteome</keyword>
<feature type="region of interest" description="Disordered" evidence="1">
    <location>
        <begin position="86"/>
        <end position="172"/>
    </location>
</feature>
<dbReference type="Proteomes" id="UP001176941">
    <property type="component" value="Chromosome 21"/>
</dbReference>